<evidence type="ECO:0000256" key="3">
    <source>
        <dbReference type="ARBA" id="ARBA00022827"/>
    </source>
</evidence>
<evidence type="ECO:0000256" key="5">
    <source>
        <dbReference type="RuleBase" id="RU366062"/>
    </source>
</evidence>
<dbReference type="Gene3D" id="3.50.50.60">
    <property type="entry name" value="FAD/NAD(P)-binding domain"/>
    <property type="match status" value="2"/>
</dbReference>
<evidence type="ECO:0000313" key="7">
    <source>
        <dbReference type="EMBL" id="QTQ14334.1"/>
    </source>
</evidence>
<dbReference type="SUPFAM" id="SSF51905">
    <property type="entry name" value="FAD/NAD(P)-binding domain"/>
    <property type="match status" value="1"/>
</dbReference>
<dbReference type="AlphaFoldDB" id="A0A975F5G4"/>
<keyword evidence="8" id="KW-1185">Reference proteome</keyword>
<reference evidence="7 8" key="1">
    <citation type="journal article" date="2021" name="Microbiol. Resour. Announc.">
        <title>Complete Genome Sequences of Three Human Oral Treponema parvum Isolates.</title>
        <authorList>
            <person name="Zeng H."/>
            <person name="Watt R.M."/>
        </authorList>
    </citation>
    <scope>NUCLEOTIDE SEQUENCE [LARGE SCALE GENOMIC DNA]</scope>
    <source>
        <strain evidence="7 8">ATCC 700770</strain>
    </source>
</reference>
<dbReference type="InterPro" id="IPR007329">
    <property type="entry name" value="FMN-bd"/>
</dbReference>
<dbReference type="GO" id="GO:0016491">
    <property type="term" value="F:oxidoreductase activity"/>
    <property type="evidence" value="ECO:0007669"/>
    <property type="project" value="UniProtKB-KW"/>
</dbReference>
<feature type="domain" description="FMN-binding" evidence="6">
    <location>
        <begin position="42"/>
        <end position="116"/>
    </location>
</feature>
<protein>
    <recommendedName>
        <fullName evidence="5">Urocanate reductase</fullName>
        <ecNumber evidence="5">1.3.99.33</ecNumber>
    </recommendedName>
</protein>
<dbReference type="Pfam" id="PF00890">
    <property type="entry name" value="FAD_binding_2"/>
    <property type="match status" value="1"/>
</dbReference>
<accession>A0A975F5G4</accession>
<comment type="catalytic activity">
    <reaction evidence="5">
        <text>dihydrourocanate + A = urocanate + AH2</text>
        <dbReference type="Rhea" id="RHEA:36059"/>
        <dbReference type="ChEBI" id="CHEBI:13193"/>
        <dbReference type="ChEBI" id="CHEBI:17499"/>
        <dbReference type="ChEBI" id="CHEBI:27247"/>
        <dbReference type="ChEBI" id="CHEBI:72991"/>
        <dbReference type="EC" id="1.3.99.33"/>
    </reaction>
</comment>
<dbReference type="InterPro" id="IPR050315">
    <property type="entry name" value="FAD-oxidoreductase_2"/>
</dbReference>
<organism evidence="7 8">
    <name type="scientific">Treponema parvum</name>
    <dbReference type="NCBI Taxonomy" id="138851"/>
    <lineage>
        <taxon>Bacteria</taxon>
        <taxon>Pseudomonadati</taxon>
        <taxon>Spirochaetota</taxon>
        <taxon>Spirochaetia</taxon>
        <taxon>Spirochaetales</taxon>
        <taxon>Treponemataceae</taxon>
        <taxon>Treponema</taxon>
    </lineage>
</organism>
<comment type="cofactor">
    <cofactor evidence="5">
        <name>FAD</name>
        <dbReference type="ChEBI" id="CHEBI:57692"/>
    </cofactor>
    <text evidence="5">Binds 1 FAD per subunit.</text>
</comment>
<dbReference type="PANTHER" id="PTHR43400">
    <property type="entry name" value="FUMARATE REDUCTASE"/>
    <property type="match status" value="1"/>
</dbReference>
<dbReference type="KEGG" id="tpav:HRQ91_07645"/>
<keyword evidence="5" id="KW-0732">Signal</keyword>
<dbReference type="EMBL" id="CP054142">
    <property type="protein sequence ID" value="QTQ14334.1"/>
    <property type="molecule type" value="Genomic_DNA"/>
</dbReference>
<dbReference type="NCBIfam" id="TIGR01813">
    <property type="entry name" value="flavo_cyto_c"/>
    <property type="match status" value="1"/>
</dbReference>
<dbReference type="InterPro" id="IPR010960">
    <property type="entry name" value="Flavocytochrome_c"/>
</dbReference>
<feature type="signal peptide" evidence="5">
    <location>
        <begin position="1"/>
        <end position="20"/>
    </location>
</feature>
<proteinExistence type="inferred from homology"/>
<dbReference type="PANTHER" id="PTHR43400:SF7">
    <property type="entry name" value="FAD-DEPENDENT OXIDOREDUCTASE 2 FAD BINDING DOMAIN-CONTAINING PROTEIN"/>
    <property type="match status" value="1"/>
</dbReference>
<name>A0A975F5G4_9SPIR</name>
<dbReference type="InterPro" id="IPR027477">
    <property type="entry name" value="Succ_DH/fumarate_Rdtase_cat_sf"/>
</dbReference>
<keyword evidence="4 5" id="KW-0560">Oxidoreductase</keyword>
<dbReference type="Proteomes" id="UP000671908">
    <property type="component" value="Chromosome"/>
</dbReference>
<comment type="similarity">
    <text evidence="1 5">Belongs to the FAD-dependent oxidoreductase 2 family. FRD/SDH subfamily.</text>
</comment>
<dbReference type="Gene3D" id="3.90.1010.20">
    <property type="match status" value="1"/>
</dbReference>
<keyword evidence="3 5" id="KW-0274">FAD</keyword>
<dbReference type="InterPro" id="IPR036188">
    <property type="entry name" value="FAD/NAD-bd_sf"/>
</dbReference>
<keyword evidence="2 5" id="KW-0285">Flavoprotein</keyword>
<evidence type="ECO:0000256" key="1">
    <source>
        <dbReference type="ARBA" id="ARBA00008040"/>
    </source>
</evidence>
<dbReference type="GO" id="GO:0016020">
    <property type="term" value="C:membrane"/>
    <property type="evidence" value="ECO:0007669"/>
    <property type="project" value="InterPro"/>
</dbReference>
<comment type="cofactor">
    <cofactor evidence="5">
        <name>FMN</name>
        <dbReference type="ChEBI" id="CHEBI:58210"/>
    </cofactor>
    <text evidence="5">Binds 1 or 2 FMN covalently per subunit.</text>
</comment>
<dbReference type="Pfam" id="PF04205">
    <property type="entry name" value="FMN_bind"/>
    <property type="match status" value="1"/>
</dbReference>
<dbReference type="Gene3D" id="3.90.700.10">
    <property type="entry name" value="Succinate dehydrogenase/fumarate reductase flavoprotein, catalytic domain"/>
    <property type="match status" value="1"/>
</dbReference>
<evidence type="ECO:0000256" key="4">
    <source>
        <dbReference type="ARBA" id="ARBA00023002"/>
    </source>
</evidence>
<evidence type="ECO:0000259" key="6">
    <source>
        <dbReference type="SMART" id="SM00900"/>
    </source>
</evidence>
<dbReference type="PROSITE" id="PS51257">
    <property type="entry name" value="PROKAR_LIPOPROTEIN"/>
    <property type="match status" value="1"/>
</dbReference>
<dbReference type="SMART" id="SM00900">
    <property type="entry name" value="FMN_bind"/>
    <property type="match status" value="1"/>
</dbReference>
<dbReference type="EC" id="1.3.99.33" evidence="5"/>
<dbReference type="RefSeq" id="WP_210119003.1">
    <property type="nucleotide sequence ID" value="NZ_CP054142.1"/>
</dbReference>
<feature type="chain" id="PRO_5038154173" description="Urocanate reductase" evidence="5">
    <location>
        <begin position="21"/>
        <end position="635"/>
    </location>
</feature>
<evidence type="ECO:0000313" key="8">
    <source>
        <dbReference type="Proteomes" id="UP000671908"/>
    </source>
</evidence>
<dbReference type="GO" id="GO:0010181">
    <property type="term" value="F:FMN binding"/>
    <property type="evidence" value="ECO:0007669"/>
    <property type="project" value="InterPro"/>
</dbReference>
<dbReference type="SUPFAM" id="SSF56425">
    <property type="entry name" value="Succinate dehydrogenase/fumarate reductase flavoprotein, catalytic domain"/>
    <property type="match status" value="1"/>
</dbReference>
<gene>
    <name evidence="7" type="ORF">HRQ91_07645</name>
</gene>
<dbReference type="InterPro" id="IPR003953">
    <property type="entry name" value="FAD-dep_OxRdtase_2_FAD-bd"/>
</dbReference>
<sequence length="635" mass="67101">MKEMKKFLAFLFMTTIFIIAGCSAKQNGAGNVSGVFNGTGQGIHGDVKVAVTLTNGKITDVSVVSHNETPNISDAAIQNIPKNIVKYQSLAVDTVSGATVTSNAILNAAEAALAESGANVAFFKNAVKKAAAKKKAVTKKADVVIVGAGGAGLAAAVSAKQAGASVIIVEKMPSVGGSTIISGGQYNAFDPGRQHKIQIRKGNLDAINRYINAEPANDLHKELIEKVKAQLKEYNDSKATYTFDSAEFHALQTFEGGDRVGNLELVYQLTQGAQESVGWLESIGVGVQEFVGMVTGSMWPRTHQFEKPLMTGPIEAYMAYLNGAKDCEILLSTKADELIIKDGKVTGIKASSVSEDYTLLAEKGVVLATGGFARNPELIAKYDIHWGGLDGLGSTNHMGATGDGIIMAQAAGANLVGMEWIQLLPVGNPETGGMSGNISINAANQLFINLEGKRFVAEDERRDNLTRALLAQPERKMFILHDAHEYTSGDVKNDFNETIDELVAKGLVVKADTIRGLAEKMGVNPDNLVKSIEEYNEAVDGKIKDPLNKKVMDKRFDKAPFYAGIRVPTIHHTMGGVAIDKDARVLDASGKAIPGLYAAGEVTGGIHGSNRLGGNALPDTVVFGKIAGASAASAK</sequence>
<dbReference type="PRINTS" id="PR00420">
    <property type="entry name" value="RNGMNOXGNASE"/>
</dbReference>
<evidence type="ECO:0000256" key="2">
    <source>
        <dbReference type="ARBA" id="ARBA00022630"/>
    </source>
</evidence>